<accession>A0A0A9BUS4</accession>
<reference evidence="1" key="2">
    <citation type="journal article" date="2015" name="Data Brief">
        <title>Shoot transcriptome of the giant reed, Arundo donax.</title>
        <authorList>
            <person name="Barrero R.A."/>
            <person name="Guerrero F.D."/>
            <person name="Moolhuijzen P."/>
            <person name="Goolsby J.A."/>
            <person name="Tidwell J."/>
            <person name="Bellgard S.E."/>
            <person name="Bellgard M.I."/>
        </authorList>
    </citation>
    <scope>NUCLEOTIDE SEQUENCE</scope>
    <source>
        <tissue evidence="1">Shoot tissue taken approximately 20 cm above the soil surface</tissue>
    </source>
</reference>
<dbReference type="EMBL" id="GBRH01231942">
    <property type="protein sequence ID" value="JAD65953.1"/>
    <property type="molecule type" value="Transcribed_RNA"/>
</dbReference>
<proteinExistence type="predicted"/>
<dbReference type="AlphaFoldDB" id="A0A0A9BUS4"/>
<reference evidence="1" key="1">
    <citation type="submission" date="2014-09" db="EMBL/GenBank/DDBJ databases">
        <authorList>
            <person name="Magalhaes I.L.F."/>
            <person name="Oliveira U."/>
            <person name="Santos F.R."/>
            <person name="Vidigal T.H.D.A."/>
            <person name="Brescovit A.D."/>
            <person name="Santos A.J."/>
        </authorList>
    </citation>
    <scope>NUCLEOTIDE SEQUENCE</scope>
    <source>
        <tissue evidence="1">Shoot tissue taken approximately 20 cm above the soil surface</tissue>
    </source>
</reference>
<evidence type="ECO:0000313" key="1">
    <source>
        <dbReference type="EMBL" id="JAD65953.1"/>
    </source>
</evidence>
<protein>
    <submittedName>
        <fullName evidence="1">Uncharacterized protein</fullName>
    </submittedName>
</protein>
<organism evidence="1">
    <name type="scientific">Arundo donax</name>
    <name type="common">Giant reed</name>
    <name type="synonym">Donax arundinaceus</name>
    <dbReference type="NCBI Taxonomy" id="35708"/>
    <lineage>
        <taxon>Eukaryota</taxon>
        <taxon>Viridiplantae</taxon>
        <taxon>Streptophyta</taxon>
        <taxon>Embryophyta</taxon>
        <taxon>Tracheophyta</taxon>
        <taxon>Spermatophyta</taxon>
        <taxon>Magnoliopsida</taxon>
        <taxon>Liliopsida</taxon>
        <taxon>Poales</taxon>
        <taxon>Poaceae</taxon>
        <taxon>PACMAD clade</taxon>
        <taxon>Arundinoideae</taxon>
        <taxon>Arundineae</taxon>
        <taxon>Arundo</taxon>
    </lineage>
</organism>
<name>A0A0A9BUS4_ARUDO</name>
<sequence>MSCPEHRCLFFASPVRSPQRLGRL</sequence>